<reference evidence="1" key="1">
    <citation type="submission" date="2021-02" db="EMBL/GenBank/DDBJ databases">
        <authorList>
            <person name="Dougan E. K."/>
            <person name="Rhodes N."/>
            <person name="Thang M."/>
            <person name="Chan C."/>
        </authorList>
    </citation>
    <scope>NUCLEOTIDE SEQUENCE</scope>
</reference>
<dbReference type="AlphaFoldDB" id="A0A812XGV2"/>
<dbReference type="OrthoDB" id="436465at2759"/>
<name>A0A812XGV2_SYMPI</name>
<protein>
    <submittedName>
        <fullName evidence="1">RHM1 protein</fullName>
    </submittedName>
</protein>
<gene>
    <name evidence="1" type="primary">RHM1</name>
    <name evidence="1" type="ORF">SPIL2461_LOCUS21144</name>
</gene>
<sequence length="173" mass="19582">TGFISAVRSILKMKEGSLATIGVPCSSFIFLNSGTSRRSPELPLGREDLPYIDQANSIAARVCLLLLLLTVRKCYWLLEQPSSSMFEELPYFQHVVRILQKFMRVHRTFFWMGCYGHFSCKGSLAYGTLGFIPKLAKRLTRKKKIRYGLSSEGVVRKGVDKRGRQVVSLGWNA</sequence>
<feature type="non-terminal residue" evidence="1">
    <location>
        <position position="173"/>
    </location>
</feature>
<organism evidence="1 2">
    <name type="scientific">Symbiodinium pilosum</name>
    <name type="common">Dinoflagellate</name>
    <dbReference type="NCBI Taxonomy" id="2952"/>
    <lineage>
        <taxon>Eukaryota</taxon>
        <taxon>Sar</taxon>
        <taxon>Alveolata</taxon>
        <taxon>Dinophyceae</taxon>
        <taxon>Suessiales</taxon>
        <taxon>Symbiodiniaceae</taxon>
        <taxon>Symbiodinium</taxon>
    </lineage>
</organism>
<feature type="non-terminal residue" evidence="1">
    <location>
        <position position="1"/>
    </location>
</feature>
<comment type="caution">
    <text evidence="1">The sequence shown here is derived from an EMBL/GenBank/DDBJ whole genome shotgun (WGS) entry which is preliminary data.</text>
</comment>
<evidence type="ECO:0000313" key="2">
    <source>
        <dbReference type="Proteomes" id="UP000649617"/>
    </source>
</evidence>
<dbReference type="Proteomes" id="UP000649617">
    <property type="component" value="Unassembled WGS sequence"/>
</dbReference>
<proteinExistence type="predicted"/>
<dbReference type="EMBL" id="CAJNIZ010045979">
    <property type="protein sequence ID" value="CAE7735606.1"/>
    <property type="molecule type" value="Genomic_DNA"/>
</dbReference>
<accession>A0A812XGV2</accession>
<keyword evidence="2" id="KW-1185">Reference proteome</keyword>
<evidence type="ECO:0000313" key="1">
    <source>
        <dbReference type="EMBL" id="CAE7735606.1"/>
    </source>
</evidence>